<dbReference type="SUPFAM" id="SSF52821">
    <property type="entry name" value="Rhodanese/Cell cycle control phosphatase"/>
    <property type="match status" value="1"/>
</dbReference>
<dbReference type="SMART" id="SM00450">
    <property type="entry name" value="RHOD"/>
    <property type="match status" value="1"/>
</dbReference>
<protein>
    <recommendedName>
        <fullName evidence="1">Rhodanese domain-containing protein</fullName>
    </recommendedName>
</protein>
<dbReference type="Gene3D" id="3.40.250.10">
    <property type="entry name" value="Rhodanese-like domain"/>
    <property type="match status" value="1"/>
</dbReference>
<name>A0A0D9ZHU3_9ORYZ</name>
<reference evidence="2" key="2">
    <citation type="submission" date="2018-05" db="EMBL/GenBank/DDBJ databases">
        <title>OgluRS3 (Oryza glumaepatula Reference Sequence Version 3).</title>
        <authorList>
            <person name="Zhang J."/>
            <person name="Kudrna D."/>
            <person name="Lee S."/>
            <person name="Talag J."/>
            <person name="Welchert J."/>
            <person name="Wing R.A."/>
        </authorList>
    </citation>
    <scope>NUCLEOTIDE SEQUENCE [LARGE SCALE GENOMIC DNA]</scope>
</reference>
<organism evidence="2">
    <name type="scientific">Oryza glumipatula</name>
    <dbReference type="NCBI Taxonomy" id="40148"/>
    <lineage>
        <taxon>Eukaryota</taxon>
        <taxon>Viridiplantae</taxon>
        <taxon>Streptophyta</taxon>
        <taxon>Embryophyta</taxon>
        <taxon>Tracheophyta</taxon>
        <taxon>Spermatophyta</taxon>
        <taxon>Magnoliopsida</taxon>
        <taxon>Liliopsida</taxon>
        <taxon>Poales</taxon>
        <taxon>Poaceae</taxon>
        <taxon>BOP clade</taxon>
        <taxon>Oryzoideae</taxon>
        <taxon>Oryzeae</taxon>
        <taxon>Oryzinae</taxon>
        <taxon>Oryza</taxon>
    </lineage>
</organism>
<dbReference type="PANTHER" id="PTHR44542:SF12">
    <property type="entry name" value="THIOSULFATE SULFURTRANSFERASE 18"/>
    <property type="match status" value="1"/>
</dbReference>
<evidence type="ECO:0000313" key="3">
    <source>
        <dbReference type="Proteomes" id="UP000026961"/>
    </source>
</evidence>
<dbReference type="Proteomes" id="UP000026961">
    <property type="component" value="Chromosome 4"/>
</dbReference>
<dbReference type="GO" id="GO:0003824">
    <property type="term" value="F:catalytic activity"/>
    <property type="evidence" value="ECO:0007669"/>
    <property type="project" value="InterPro"/>
</dbReference>
<evidence type="ECO:0000313" key="2">
    <source>
        <dbReference type="EnsemblPlants" id="OGLUM04G04420.1"/>
    </source>
</evidence>
<dbReference type="CDD" id="cd00158">
    <property type="entry name" value="RHOD"/>
    <property type="match status" value="1"/>
</dbReference>
<dbReference type="InterPro" id="IPR001763">
    <property type="entry name" value="Rhodanese-like_dom"/>
</dbReference>
<dbReference type="Gramene" id="OGLUM04G04420.1">
    <property type="protein sequence ID" value="OGLUM04G04420.1"/>
    <property type="gene ID" value="OGLUM04G04420"/>
</dbReference>
<dbReference type="STRING" id="40148.A0A0D9ZHU3"/>
<dbReference type="InterPro" id="IPR044684">
    <property type="entry name" value="STR17/STR18/HARC1-like"/>
</dbReference>
<reference evidence="2" key="1">
    <citation type="submission" date="2015-04" db="UniProtKB">
        <authorList>
            <consortium name="EnsemblPlants"/>
        </authorList>
    </citation>
    <scope>IDENTIFICATION</scope>
</reference>
<evidence type="ECO:0000259" key="1">
    <source>
        <dbReference type="PROSITE" id="PS50206"/>
    </source>
</evidence>
<dbReference type="InterPro" id="IPR036873">
    <property type="entry name" value="Rhodanese-like_dom_sf"/>
</dbReference>
<dbReference type="PANTHER" id="PTHR44542">
    <property type="entry name" value="THIOSULFATE SULFURTRANSFERASE 18"/>
    <property type="match status" value="1"/>
</dbReference>
<dbReference type="EnsemblPlants" id="OGLUM04G04420.1">
    <property type="protein sequence ID" value="OGLUM04G04420.1"/>
    <property type="gene ID" value="OGLUM04G04420"/>
</dbReference>
<dbReference type="AlphaFoldDB" id="A0A0D9ZHU3"/>
<dbReference type="PROSITE" id="PS50206">
    <property type="entry name" value="RHODANESE_3"/>
    <property type="match status" value="1"/>
</dbReference>
<feature type="domain" description="Rhodanese" evidence="1">
    <location>
        <begin position="86"/>
        <end position="175"/>
    </location>
</feature>
<proteinExistence type="predicted"/>
<sequence>MGAVVFWPIPDQHQYSQSPILQRRQAPTERLQPESLPFFGMMMMVRLPAMFVICILAVPLLPALGSEPPSTPVPTVGVTAASHLVGSGGHSYLDVRTEEEFKKGHVENSLNEKNTKFIEQVALHYDKEDNIIVGCLSGVRSELASADLIAAGFKNVKNMEGGYMAWVENGLAVNKPLVQEEL</sequence>
<dbReference type="eggNOG" id="KOG1530">
    <property type="taxonomic scope" value="Eukaryota"/>
</dbReference>
<accession>A0A0D9ZHU3</accession>
<dbReference type="Pfam" id="PF00581">
    <property type="entry name" value="Rhodanese"/>
    <property type="match status" value="1"/>
</dbReference>
<keyword evidence="3" id="KW-1185">Reference proteome</keyword>